<evidence type="ECO:0000313" key="1">
    <source>
        <dbReference type="EMBL" id="RBP18324.1"/>
    </source>
</evidence>
<keyword evidence="2" id="KW-1185">Reference proteome</keyword>
<proteinExistence type="predicted"/>
<protein>
    <submittedName>
        <fullName evidence="1">Uncharacterized protein</fullName>
    </submittedName>
</protein>
<gene>
    <name evidence="1" type="ORF">DFR50_101268</name>
</gene>
<organism evidence="1 2">
    <name type="scientific">Roseiarcus fermentans</name>
    <dbReference type="NCBI Taxonomy" id="1473586"/>
    <lineage>
        <taxon>Bacteria</taxon>
        <taxon>Pseudomonadati</taxon>
        <taxon>Pseudomonadota</taxon>
        <taxon>Alphaproteobacteria</taxon>
        <taxon>Hyphomicrobiales</taxon>
        <taxon>Roseiarcaceae</taxon>
        <taxon>Roseiarcus</taxon>
    </lineage>
</organism>
<dbReference type="AlphaFoldDB" id="A0A366FUH0"/>
<sequence length="36" mass="3807">MSDFPDDRAVADLGVVGISLQKGLDASFRIAEARSV</sequence>
<comment type="caution">
    <text evidence="1">The sequence shown here is derived from an EMBL/GenBank/DDBJ whole genome shotgun (WGS) entry which is preliminary data.</text>
</comment>
<accession>A0A366FUH0</accession>
<reference evidence="1 2" key="1">
    <citation type="submission" date="2018-06" db="EMBL/GenBank/DDBJ databases">
        <title>Genomic Encyclopedia of Type Strains, Phase IV (KMG-IV): sequencing the most valuable type-strain genomes for metagenomic binning, comparative biology and taxonomic classification.</title>
        <authorList>
            <person name="Goeker M."/>
        </authorList>
    </citation>
    <scope>NUCLEOTIDE SEQUENCE [LARGE SCALE GENOMIC DNA]</scope>
    <source>
        <strain evidence="1 2">DSM 24875</strain>
    </source>
</reference>
<evidence type="ECO:0000313" key="2">
    <source>
        <dbReference type="Proteomes" id="UP000253529"/>
    </source>
</evidence>
<dbReference type="Proteomes" id="UP000253529">
    <property type="component" value="Unassembled WGS sequence"/>
</dbReference>
<dbReference type="EMBL" id="QNRK01000001">
    <property type="protein sequence ID" value="RBP18324.1"/>
    <property type="molecule type" value="Genomic_DNA"/>
</dbReference>
<name>A0A366FUH0_9HYPH</name>